<dbReference type="InterPro" id="IPR051680">
    <property type="entry name" value="ATP-dep_Glu-Cys_Ligase-2"/>
</dbReference>
<organism evidence="2 3">
    <name type="scientific">Aquella oligotrophica</name>
    <dbReference type="NCBI Taxonomy" id="2067065"/>
    <lineage>
        <taxon>Bacteria</taxon>
        <taxon>Pseudomonadati</taxon>
        <taxon>Pseudomonadota</taxon>
        <taxon>Betaproteobacteria</taxon>
        <taxon>Neisseriales</taxon>
        <taxon>Neisseriaceae</taxon>
        <taxon>Aquella</taxon>
    </lineage>
</organism>
<dbReference type="OrthoDB" id="9803532at2"/>
<dbReference type="EMBL" id="CP024847">
    <property type="protein sequence ID" value="AUR51965.1"/>
    <property type="molecule type" value="Genomic_DNA"/>
</dbReference>
<dbReference type="PANTHER" id="PTHR34595:SF7">
    <property type="entry name" value="SLL1039 PROTEIN"/>
    <property type="match status" value="1"/>
</dbReference>
<dbReference type="RefSeq" id="WP_102951261.1">
    <property type="nucleotide sequence ID" value="NZ_CP024847.1"/>
</dbReference>
<dbReference type="Pfam" id="PF04168">
    <property type="entry name" value="Alpha-E"/>
    <property type="match status" value="1"/>
</dbReference>
<dbReference type="PANTHER" id="PTHR34595">
    <property type="entry name" value="BLR5612 PROTEIN"/>
    <property type="match status" value="1"/>
</dbReference>
<gene>
    <name evidence="2" type="ORF">CUN60_06525</name>
</gene>
<evidence type="ECO:0000313" key="3">
    <source>
        <dbReference type="Proteomes" id="UP000236655"/>
    </source>
</evidence>
<protein>
    <recommendedName>
        <fullName evidence="1">DUF403 domain-containing protein</fullName>
    </recommendedName>
</protein>
<evidence type="ECO:0000259" key="1">
    <source>
        <dbReference type="Pfam" id="PF04168"/>
    </source>
</evidence>
<reference evidence="3" key="1">
    <citation type="submission" date="2017-11" db="EMBL/GenBank/DDBJ databases">
        <authorList>
            <person name="Chan K.G."/>
            <person name="Lee L.S."/>
        </authorList>
    </citation>
    <scope>NUCLEOTIDE SEQUENCE [LARGE SCALE GENOMIC DNA]</scope>
    <source>
        <strain evidence="3">DSM 100970</strain>
    </source>
</reference>
<dbReference type="InterPro" id="IPR007296">
    <property type="entry name" value="DUF403"/>
</dbReference>
<dbReference type="KEGG" id="nba:CUN60_06525"/>
<accession>A0A2I7N6W9</accession>
<dbReference type="AlphaFoldDB" id="A0A2I7N6W9"/>
<dbReference type="Proteomes" id="UP000236655">
    <property type="component" value="Chromosome"/>
</dbReference>
<proteinExistence type="predicted"/>
<keyword evidence="3" id="KW-1185">Reference proteome</keyword>
<sequence length="304" mass="35403">MLSRTASNLFWLTRYLERAESTIRLLDACFQPGLPFEGDINQLYSLPLQIQTADADFRAQHPNDQNDLNIGKVSNFLLNGNTNSSVRFCLEAARENARSERSRLSTELWEAINQTWLEFQKTQHLPLKAVKEWLQQSLFLIQGTIDVTMPETLSYRFLKLGTYLERSDQTLRVLEAQTKLQDIGNYSEYYTWNMLLKAVSSFEAYQETFMEVPSQQRVFKFLLFNRSIPRSLRYCNERIHTIADIIGGDKRRNVMRVSSQLLTKLRYDQLEDIETATPAEYIKQLQNDVLKLAIAIQEGYFVTV</sequence>
<evidence type="ECO:0000313" key="2">
    <source>
        <dbReference type="EMBL" id="AUR51965.1"/>
    </source>
</evidence>
<name>A0A2I7N6W9_9NEIS</name>
<feature type="domain" description="DUF403" evidence="1">
    <location>
        <begin position="1"/>
        <end position="301"/>
    </location>
</feature>